<proteinExistence type="predicted"/>
<keyword evidence="5" id="KW-0648">Protein biosynthesis</keyword>
<dbReference type="Proteomes" id="UP000828390">
    <property type="component" value="Unassembled WGS sequence"/>
</dbReference>
<keyword evidence="3 6" id="KW-0820">tRNA-binding</keyword>
<evidence type="ECO:0000256" key="6">
    <source>
        <dbReference type="PROSITE-ProRule" id="PRU00209"/>
    </source>
</evidence>
<dbReference type="CDD" id="cd02799">
    <property type="entry name" value="tRNA_bind_EMAP-II_like"/>
    <property type="match status" value="1"/>
</dbReference>
<keyword evidence="4 6" id="KW-0694">RNA-binding</keyword>
<dbReference type="GO" id="GO:0006412">
    <property type="term" value="P:translation"/>
    <property type="evidence" value="ECO:0007669"/>
    <property type="project" value="UniProtKB-KW"/>
</dbReference>
<comment type="subcellular location">
    <subcellularLocation>
        <location evidence="1">Cytoplasm</location>
    </subcellularLocation>
</comment>
<dbReference type="PROSITE" id="PS50886">
    <property type="entry name" value="TRBD"/>
    <property type="match status" value="1"/>
</dbReference>
<evidence type="ECO:0000256" key="3">
    <source>
        <dbReference type="ARBA" id="ARBA00022555"/>
    </source>
</evidence>
<dbReference type="Pfam" id="PF01588">
    <property type="entry name" value="tRNA_bind"/>
    <property type="match status" value="1"/>
</dbReference>
<keyword evidence="11" id="KW-1185">Reference proteome</keyword>
<keyword evidence="7" id="KW-0175">Coiled coil</keyword>
<evidence type="ECO:0000259" key="9">
    <source>
        <dbReference type="PROSITE" id="PS50886"/>
    </source>
</evidence>
<dbReference type="InterPro" id="IPR051270">
    <property type="entry name" value="Tyrosine-tRNA_ligase_regulator"/>
</dbReference>
<feature type="coiled-coil region" evidence="7">
    <location>
        <begin position="42"/>
        <end position="106"/>
    </location>
</feature>
<dbReference type="PANTHER" id="PTHR11586:SF33">
    <property type="entry name" value="AMINOACYL TRNA SYNTHASE COMPLEX-INTERACTING MULTIFUNCTIONAL PROTEIN 1"/>
    <property type="match status" value="1"/>
</dbReference>
<protein>
    <recommendedName>
        <fullName evidence="9">tRNA-binding domain-containing protein</fullName>
    </recommendedName>
</protein>
<sequence length="349" mass="38188">MSRSRRDSPAFGPFVPAFRYETICPDIRKKRFFITVMSAATIQKLVQRAKQADDIIAQLKAHIEQVKKAAALSVSKPEETRVSAENETLRAKIERLKLTLVLTEIKNGVKQIQLPVKRPKMEAVKTETPGAPTSNVQVKTENVTKETKPKQEKQAKAATTEDKSPDDGKPKGGKGAPTGDGDADRPIDISRLDLRVGKIVDVKKHPDADSLYVEEVDLGEGQTRTIVSGLVKHVTLEEMQGRLAVFMCNLKAAKMRGVMSNGMIMCASSPEKVEILVPPPGAQIGDRVNTKEYPGEPDALLNPKKKIWETIKPDLKTDANKVAAYKGAQLRIEGKGPLVAPTKANTQIS</sequence>
<accession>A0A9D4C5N4</accession>
<dbReference type="GO" id="GO:0000049">
    <property type="term" value="F:tRNA binding"/>
    <property type="evidence" value="ECO:0007669"/>
    <property type="project" value="UniProtKB-UniRule"/>
</dbReference>
<evidence type="ECO:0000313" key="11">
    <source>
        <dbReference type="Proteomes" id="UP000828390"/>
    </source>
</evidence>
<reference evidence="10" key="1">
    <citation type="journal article" date="2019" name="bioRxiv">
        <title>The Genome of the Zebra Mussel, Dreissena polymorpha: A Resource for Invasive Species Research.</title>
        <authorList>
            <person name="McCartney M.A."/>
            <person name="Auch B."/>
            <person name="Kono T."/>
            <person name="Mallez S."/>
            <person name="Zhang Y."/>
            <person name="Obille A."/>
            <person name="Becker A."/>
            <person name="Abrahante J.E."/>
            <person name="Garbe J."/>
            <person name="Badalamenti J.P."/>
            <person name="Herman A."/>
            <person name="Mangelson H."/>
            <person name="Liachko I."/>
            <person name="Sullivan S."/>
            <person name="Sone E.D."/>
            <person name="Koren S."/>
            <person name="Silverstein K.A.T."/>
            <person name="Beckman K.B."/>
            <person name="Gohl D.M."/>
        </authorList>
    </citation>
    <scope>NUCLEOTIDE SEQUENCE</scope>
    <source>
        <strain evidence="10">Duluth1</strain>
        <tissue evidence="10">Whole animal</tissue>
    </source>
</reference>
<keyword evidence="2" id="KW-0963">Cytoplasm</keyword>
<feature type="compositionally biased region" description="Polar residues" evidence="8">
    <location>
        <begin position="131"/>
        <end position="141"/>
    </location>
</feature>
<name>A0A9D4C5N4_DREPO</name>
<evidence type="ECO:0000256" key="4">
    <source>
        <dbReference type="ARBA" id="ARBA00022884"/>
    </source>
</evidence>
<reference evidence="10" key="2">
    <citation type="submission" date="2020-11" db="EMBL/GenBank/DDBJ databases">
        <authorList>
            <person name="McCartney M.A."/>
            <person name="Auch B."/>
            <person name="Kono T."/>
            <person name="Mallez S."/>
            <person name="Becker A."/>
            <person name="Gohl D.M."/>
            <person name="Silverstein K.A.T."/>
            <person name="Koren S."/>
            <person name="Bechman K.B."/>
            <person name="Herman A."/>
            <person name="Abrahante J.E."/>
            <person name="Garbe J."/>
        </authorList>
    </citation>
    <scope>NUCLEOTIDE SEQUENCE</scope>
    <source>
        <strain evidence="10">Duluth1</strain>
        <tissue evidence="10">Whole animal</tissue>
    </source>
</reference>
<dbReference type="InterPro" id="IPR012340">
    <property type="entry name" value="NA-bd_OB-fold"/>
</dbReference>
<dbReference type="FunFam" id="2.40.50.140:FF:000047">
    <property type="entry name" value="tyrosine--tRNA ligase, cytoplasmic isoform X2"/>
    <property type="match status" value="1"/>
</dbReference>
<dbReference type="Gene3D" id="2.40.50.140">
    <property type="entry name" value="Nucleic acid-binding proteins"/>
    <property type="match status" value="1"/>
</dbReference>
<dbReference type="InterPro" id="IPR002547">
    <property type="entry name" value="tRNA-bd_dom"/>
</dbReference>
<evidence type="ECO:0000313" key="10">
    <source>
        <dbReference type="EMBL" id="KAH3717594.1"/>
    </source>
</evidence>
<evidence type="ECO:0000256" key="2">
    <source>
        <dbReference type="ARBA" id="ARBA00022490"/>
    </source>
</evidence>
<evidence type="ECO:0000256" key="8">
    <source>
        <dbReference type="SAM" id="MobiDB-lite"/>
    </source>
</evidence>
<dbReference type="SUPFAM" id="SSF50249">
    <property type="entry name" value="Nucleic acid-binding proteins"/>
    <property type="match status" value="1"/>
</dbReference>
<dbReference type="EMBL" id="JAIWYP010000013">
    <property type="protein sequence ID" value="KAH3717594.1"/>
    <property type="molecule type" value="Genomic_DNA"/>
</dbReference>
<comment type="caution">
    <text evidence="10">The sequence shown here is derived from an EMBL/GenBank/DDBJ whole genome shotgun (WGS) entry which is preliminary data.</text>
</comment>
<feature type="region of interest" description="Disordered" evidence="8">
    <location>
        <begin position="119"/>
        <end position="187"/>
    </location>
</feature>
<feature type="domain" description="TRNA-binding" evidence="9">
    <location>
        <begin position="188"/>
        <end position="289"/>
    </location>
</feature>
<gene>
    <name evidence="10" type="ORF">DPMN_060387</name>
</gene>
<evidence type="ECO:0000256" key="7">
    <source>
        <dbReference type="SAM" id="Coils"/>
    </source>
</evidence>
<evidence type="ECO:0000256" key="1">
    <source>
        <dbReference type="ARBA" id="ARBA00004496"/>
    </source>
</evidence>
<organism evidence="10 11">
    <name type="scientific">Dreissena polymorpha</name>
    <name type="common">Zebra mussel</name>
    <name type="synonym">Mytilus polymorpha</name>
    <dbReference type="NCBI Taxonomy" id="45954"/>
    <lineage>
        <taxon>Eukaryota</taxon>
        <taxon>Metazoa</taxon>
        <taxon>Spiralia</taxon>
        <taxon>Lophotrochozoa</taxon>
        <taxon>Mollusca</taxon>
        <taxon>Bivalvia</taxon>
        <taxon>Autobranchia</taxon>
        <taxon>Heteroconchia</taxon>
        <taxon>Euheterodonta</taxon>
        <taxon>Imparidentia</taxon>
        <taxon>Neoheterodontei</taxon>
        <taxon>Myida</taxon>
        <taxon>Dreissenoidea</taxon>
        <taxon>Dreissenidae</taxon>
        <taxon>Dreissena</taxon>
    </lineage>
</organism>
<feature type="compositionally biased region" description="Basic and acidic residues" evidence="8">
    <location>
        <begin position="142"/>
        <end position="170"/>
    </location>
</feature>
<dbReference type="GO" id="GO:0005737">
    <property type="term" value="C:cytoplasm"/>
    <property type="evidence" value="ECO:0007669"/>
    <property type="project" value="UniProtKB-SubCell"/>
</dbReference>
<dbReference type="PANTHER" id="PTHR11586">
    <property type="entry name" value="TRNA-AMINOACYLATION COFACTOR ARC1 FAMILY MEMBER"/>
    <property type="match status" value="1"/>
</dbReference>
<dbReference type="AlphaFoldDB" id="A0A9D4C5N4"/>
<evidence type="ECO:0000256" key="5">
    <source>
        <dbReference type="ARBA" id="ARBA00022917"/>
    </source>
</evidence>